<organism evidence="2 3">
    <name type="scientific">Mucilaginibacter ginsenosidivorax</name>
    <dbReference type="NCBI Taxonomy" id="862126"/>
    <lineage>
        <taxon>Bacteria</taxon>
        <taxon>Pseudomonadati</taxon>
        <taxon>Bacteroidota</taxon>
        <taxon>Sphingobacteriia</taxon>
        <taxon>Sphingobacteriales</taxon>
        <taxon>Sphingobacteriaceae</taxon>
        <taxon>Mucilaginibacter</taxon>
    </lineage>
</organism>
<keyword evidence="1" id="KW-0812">Transmembrane</keyword>
<keyword evidence="3" id="KW-1185">Reference proteome</keyword>
<proteinExistence type="predicted"/>
<evidence type="ECO:0000313" key="3">
    <source>
        <dbReference type="Proteomes" id="UP000321362"/>
    </source>
</evidence>
<sequence length="141" mass="16010">MKKSTVKKIVIYGLSTFVFLFFVLAIHIYFVYRPAPDAFTKVMARIDIKQPITPGDANNIAGWMYKQKGIDHVMVNPESNTVIFTFFPVKTNGTQVVDNLKKAFNLKADRYMPDAQSLKSGCPVAKSSYTYKIYKLITQVI</sequence>
<gene>
    <name evidence="2" type="ORF">FSB76_21580</name>
</gene>
<evidence type="ECO:0000256" key="1">
    <source>
        <dbReference type="SAM" id="Phobius"/>
    </source>
</evidence>
<dbReference type="EMBL" id="CP042437">
    <property type="protein sequence ID" value="QEC78407.1"/>
    <property type="molecule type" value="Genomic_DNA"/>
</dbReference>
<protein>
    <submittedName>
        <fullName evidence="2">Uncharacterized protein</fullName>
    </submittedName>
</protein>
<dbReference type="AlphaFoldDB" id="A0A5B8W4Q3"/>
<reference evidence="2 3" key="1">
    <citation type="journal article" date="2013" name="J. Microbiol.">
        <title>Mucilaginibacter ginsenosidivorax sp. nov., with ginsenoside converting activity isolated from sediment.</title>
        <authorList>
            <person name="Kim J.K."/>
            <person name="Choi T.E."/>
            <person name="Liu Q.M."/>
            <person name="Park H.Y."/>
            <person name="Yi T.H."/>
            <person name="Yoon M.H."/>
            <person name="Kim S.C."/>
            <person name="Im W.T."/>
        </authorList>
    </citation>
    <scope>NUCLEOTIDE SEQUENCE [LARGE SCALE GENOMIC DNA]</scope>
    <source>
        <strain evidence="2 3">KHI28</strain>
    </source>
</reference>
<dbReference type="KEGG" id="mgk:FSB76_21580"/>
<dbReference type="RefSeq" id="WP_147057010.1">
    <property type="nucleotide sequence ID" value="NZ_CP042437.1"/>
</dbReference>
<dbReference type="OrthoDB" id="793749at2"/>
<keyword evidence="1" id="KW-1133">Transmembrane helix</keyword>
<evidence type="ECO:0000313" key="2">
    <source>
        <dbReference type="EMBL" id="QEC78407.1"/>
    </source>
</evidence>
<feature type="transmembrane region" description="Helical" evidence="1">
    <location>
        <begin position="9"/>
        <end position="32"/>
    </location>
</feature>
<accession>A0A5B8W4Q3</accession>
<name>A0A5B8W4Q3_9SPHI</name>
<dbReference type="Proteomes" id="UP000321362">
    <property type="component" value="Chromosome"/>
</dbReference>
<keyword evidence="1" id="KW-0472">Membrane</keyword>